<accession>A0A2K9C1I7</accession>
<dbReference type="AlphaFoldDB" id="A0A2K9C1I7"/>
<keyword evidence="2" id="KW-1185">Reference proteome</keyword>
<sequence length="522" mass="60478">MKKTISILGAVGLFIASLGNVMSFTINKDNFKQNQSSVLANIKKESCGCSNSITTYKEEHFEDANWKITTLTLDQWLINTLFSSFKVNEELTYKDVYRFLTGSASNFAEGTNENAKEIIAKAIISQGFEYANKQIAGIFVRVVENQLGENWEIDNVDVGVFDSTKSQPLQQEIDREIKFNKAFNVQEIFNDREFATDGLMSYHFQKRYVNDISRIPYTFKYVAFPDAKLRAWYGDLNGEIYDEWNYSEMINGLHPKYETANMYKDNADSWILETEFEKTFTSSKNPQSSLVFDTSNKINIIFKENEEFKDQYDIYLKNKHVFKNYSPVQNGNPYMTIDYKINDKIAFYNSYDKSEIEKVYNEKSSNRSVNTYQIPPENGSPFLSRLLYDQILETGEFGVLIYLNHEALHTFQNLICTEHWSSNSSSFGLQIIRQLLLIILPEFSSYSFENQIDIVTWANLAILNRYDESPNYLHSFLNEFVDNQLATFGATIIATNFNTESIEDVKFVVRNWNTPPENIFAI</sequence>
<dbReference type="EMBL" id="CP025257">
    <property type="protein sequence ID" value="AUF83339.1"/>
    <property type="molecule type" value="Genomic_DNA"/>
</dbReference>
<evidence type="ECO:0000313" key="2">
    <source>
        <dbReference type="Proteomes" id="UP000233419"/>
    </source>
</evidence>
<name>A0A2K9C1I7_9MOLU</name>
<protein>
    <submittedName>
        <fullName evidence="1">Uncharacterized protein</fullName>
    </submittedName>
</protein>
<reference evidence="1 2" key="1">
    <citation type="submission" date="2017-12" db="EMBL/GenBank/DDBJ databases">
        <title>Mesoplasma syrphidae YJS, Complete Genome.</title>
        <authorList>
            <person name="Knight T.F."/>
            <person name="Citino T."/>
            <person name="Rubinstein R."/>
            <person name="Neuschaefer Z."/>
        </authorList>
    </citation>
    <scope>NUCLEOTIDE SEQUENCE [LARGE SCALE GENOMIC DNA]</scope>
    <source>
        <strain evidence="1 2">YJS</strain>
    </source>
</reference>
<gene>
    <name evidence="1" type="ORF">CXP39_00755</name>
</gene>
<evidence type="ECO:0000313" key="1">
    <source>
        <dbReference type="EMBL" id="AUF83339.1"/>
    </source>
</evidence>
<dbReference type="RefSeq" id="WP_027048445.1">
    <property type="nucleotide sequence ID" value="NZ_CP025257.1"/>
</dbReference>
<proteinExistence type="predicted"/>
<dbReference type="KEGG" id="msyr:CXP39_00755"/>
<dbReference type="Proteomes" id="UP000233419">
    <property type="component" value="Chromosome"/>
</dbReference>
<dbReference type="OrthoDB" id="9807879at2"/>
<organism evidence="1 2">
    <name type="scientific">Mesoplasma syrphidae</name>
    <dbReference type="NCBI Taxonomy" id="225999"/>
    <lineage>
        <taxon>Bacteria</taxon>
        <taxon>Bacillati</taxon>
        <taxon>Mycoplasmatota</taxon>
        <taxon>Mollicutes</taxon>
        <taxon>Entomoplasmatales</taxon>
        <taxon>Entomoplasmataceae</taxon>
        <taxon>Mesoplasma</taxon>
    </lineage>
</organism>